<dbReference type="AlphaFoldDB" id="A0A849VJV8"/>
<dbReference type="Proteomes" id="UP000586305">
    <property type="component" value="Unassembled WGS sequence"/>
</dbReference>
<organism evidence="1 2">
    <name type="scientific">Pseudoalteromonas caenipelagi</name>
    <dbReference type="NCBI Taxonomy" id="2726988"/>
    <lineage>
        <taxon>Bacteria</taxon>
        <taxon>Pseudomonadati</taxon>
        <taxon>Pseudomonadota</taxon>
        <taxon>Gammaproteobacteria</taxon>
        <taxon>Alteromonadales</taxon>
        <taxon>Pseudoalteromonadaceae</taxon>
        <taxon>Pseudoalteromonas</taxon>
    </lineage>
</organism>
<dbReference type="EMBL" id="JABBPG010000007">
    <property type="protein sequence ID" value="NOU52001.1"/>
    <property type="molecule type" value="Genomic_DNA"/>
</dbReference>
<proteinExistence type="predicted"/>
<dbReference type="InterPro" id="IPR022080">
    <property type="entry name" value="DUF3630"/>
</dbReference>
<evidence type="ECO:0000313" key="1">
    <source>
        <dbReference type="EMBL" id="NOU52001.1"/>
    </source>
</evidence>
<comment type="caution">
    <text evidence="1">The sequence shown here is derived from an EMBL/GenBank/DDBJ whole genome shotgun (WGS) entry which is preliminary data.</text>
</comment>
<reference evidence="1 2" key="1">
    <citation type="submission" date="2020-04" db="EMBL/GenBank/DDBJ databases">
        <title>Pseudoalteromonas caenipelagi sp. nov., isolated from a tidal flat.</title>
        <authorList>
            <person name="Park S."/>
            <person name="Yoon J.-H."/>
        </authorList>
    </citation>
    <scope>NUCLEOTIDE SEQUENCE [LARGE SCALE GENOMIC DNA]</scope>
    <source>
        <strain evidence="1 2">JBTF-M23</strain>
    </source>
</reference>
<dbReference type="Pfam" id="PF12305">
    <property type="entry name" value="DUF3630"/>
    <property type="match status" value="1"/>
</dbReference>
<gene>
    <name evidence="1" type="ORF">HG263_15825</name>
</gene>
<accession>A0A849VJV8</accession>
<protein>
    <submittedName>
        <fullName evidence="1">DUF3630 family protein</fullName>
    </submittedName>
</protein>
<dbReference type="RefSeq" id="WP_171627055.1">
    <property type="nucleotide sequence ID" value="NZ_JABBPG010000007.1"/>
</dbReference>
<name>A0A849VJV8_9GAMM</name>
<keyword evidence="2" id="KW-1185">Reference proteome</keyword>
<sequence>MSNIELDLEHQVLIITPKYLPEADEFELWGKIFLHYPEEVKILEYAQGADRHQLRFCYAEHNFNLNFEHYSESIWVSPEGYDAEAQLGNLQQLFLSNS</sequence>
<evidence type="ECO:0000313" key="2">
    <source>
        <dbReference type="Proteomes" id="UP000586305"/>
    </source>
</evidence>